<reference evidence="4 6" key="2">
    <citation type="journal article" date="2019" name="Nat. Microbiol.">
        <title>Wide diversity of methane and short-chain alkane metabolisms in uncultured archaea.</title>
        <authorList>
            <person name="Borrel G."/>
            <person name="Adam P.S."/>
            <person name="McKay L.J."/>
            <person name="Chen L.X."/>
            <person name="Sierra-Garcia I.N."/>
            <person name="Sieber C.M."/>
            <person name="Letourneur Q."/>
            <person name="Ghozlane A."/>
            <person name="Andersen G.L."/>
            <person name="Li W.J."/>
            <person name="Hallam S.J."/>
            <person name="Muyzer G."/>
            <person name="de Oliveira V.M."/>
            <person name="Inskeep W.P."/>
            <person name="Banfield J.F."/>
            <person name="Gribaldo S."/>
        </authorList>
    </citation>
    <scope>NUCLEOTIDE SEQUENCE [LARGE SCALE GENOMIC DNA]</scope>
    <source>
        <strain evidence="4">NM4</strain>
    </source>
</reference>
<dbReference type="Proteomes" id="UP000277582">
    <property type="component" value="Unassembled WGS sequence"/>
</dbReference>
<dbReference type="AlphaFoldDB" id="A0A429GW06"/>
<dbReference type="InterPro" id="IPR000387">
    <property type="entry name" value="Tyr_Pase_dom"/>
</dbReference>
<dbReference type="PANTHER" id="PTHR23339">
    <property type="entry name" value="TYROSINE SPECIFIC PROTEIN PHOSPHATASE AND DUAL SPECIFICITY PROTEIN PHOSPHATASE"/>
    <property type="match status" value="1"/>
</dbReference>
<dbReference type="EMBL" id="RXII01000090">
    <property type="protein sequence ID" value="RZN60394.1"/>
    <property type="molecule type" value="Genomic_DNA"/>
</dbReference>
<dbReference type="FunFam" id="3.90.190.10:FF:000157">
    <property type="entry name" value="Protein-tyrosine phosphatase"/>
    <property type="match status" value="1"/>
</dbReference>
<dbReference type="SMART" id="SM00195">
    <property type="entry name" value="DSPc"/>
    <property type="match status" value="1"/>
</dbReference>
<sequence length="190" mass="21287">MQFLTWVVPMELGISRIPVRREDIKKLKAMGARCIVCLATEWEIAPYWGGIYSYEHAVVNEGMEFYFLPVEPGGAPSTREMIRLLEWISSRATKGRPSAVHCFAGVGRAATVAAGYLIFSKGMTAEAAIDYMRRIRPGAIETYAQEEALMTLSAFLTSILIGQIPIEIALNPPERRKRGIIDRLIAIFRH</sequence>
<accession>A0A429GW06</accession>
<dbReference type="InterPro" id="IPR003595">
    <property type="entry name" value="Tyr_Pase_cat"/>
</dbReference>
<dbReference type="Pfam" id="PF22784">
    <property type="entry name" value="PTP-SAK"/>
    <property type="match status" value="1"/>
</dbReference>
<organism evidence="3 5">
    <name type="scientific">Candidatus Methanodesulfokora washburnensis</name>
    <dbReference type="NCBI Taxonomy" id="2478471"/>
    <lineage>
        <taxon>Archaea</taxon>
        <taxon>Thermoproteota</taxon>
        <taxon>Candidatus Korarchaeia</taxon>
        <taxon>Candidatus Korarchaeia incertae sedis</taxon>
        <taxon>Candidatus Methanodesulfokora</taxon>
    </lineage>
</organism>
<dbReference type="OrthoDB" id="117569at2157"/>
<evidence type="ECO:0000313" key="3">
    <source>
        <dbReference type="EMBL" id="RSN78024.1"/>
    </source>
</evidence>
<comment type="caution">
    <text evidence="3">The sequence shown here is derived from an EMBL/GenBank/DDBJ whole genome shotgun (WGS) entry which is preliminary data.</text>
</comment>
<dbReference type="SMART" id="SM00404">
    <property type="entry name" value="PTPc_motif"/>
    <property type="match status" value="1"/>
</dbReference>
<dbReference type="SUPFAM" id="SSF52799">
    <property type="entry name" value="(Phosphotyrosine protein) phosphatases II"/>
    <property type="match status" value="1"/>
</dbReference>
<keyword evidence="1" id="KW-0378">Hydrolase</keyword>
<dbReference type="InterPro" id="IPR020422">
    <property type="entry name" value="TYR_PHOSPHATASE_DUAL_dom"/>
</dbReference>
<keyword evidence="5" id="KW-1185">Reference proteome</keyword>
<evidence type="ECO:0000313" key="5">
    <source>
        <dbReference type="Proteomes" id="UP000277582"/>
    </source>
</evidence>
<evidence type="ECO:0000313" key="6">
    <source>
        <dbReference type="Proteomes" id="UP000316217"/>
    </source>
</evidence>
<feature type="domain" description="Tyrosine specific protein phosphatases" evidence="2">
    <location>
        <begin position="79"/>
        <end position="147"/>
    </location>
</feature>
<reference evidence="3 5" key="1">
    <citation type="submission" date="2018-10" db="EMBL/GenBank/DDBJ databases">
        <title>Co-occurring genomic capacity for anaerobic methane metabolism and dissimilatory sulfite reduction discovered in the Korarchaeota.</title>
        <authorList>
            <person name="Mckay L.J."/>
            <person name="Dlakic M."/>
            <person name="Fields M.W."/>
            <person name="Delmont T.O."/>
            <person name="Eren A.M."/>
            <person name="Jay Z.J."/>
            <person name="Klingelsmith K.B."/>
            <person name="Rusch D.B."/>
            <person name="Inskeep W.P."/>
        </authorList>
    </citation>
    <scope>NUCLEOTIDE SEQUENCE [LARGE SCALE GENOMIC DNA]</scope>
    <source>
        <strain evidence="3 5">MDKW</strain>
    </source>
</reference>
<dbReference type="InterPro" id="IPR057023">
    <property type="entry name" value="PTP-SAK"/>
</dbReference>
<gene>
    <name evidence="3" type="ORF">D6D85_01785</name>
    <name evidence="4" type="ORF">EF810_05915</name>
</gene>
<dbReference type="PROSITE" id="PS50056">
    <property type="entry name" value="TYR_PHOSPHATASE_2"/>
    <property type="match status" value="1"/>
</dbReference>
<evidence type="ECO:0000313" key="4">
    <source>
        <dbReference type="EMBL" id="RZN60394.1"/>
    </source>
</evidence>
<dbReference type="InterPro" id="IPR050561">
    <property type="entry name" value="PTP"/>
</dbReference>
<dbReference type="InterPro" id="IPR029021">
    <property type="entry name" value="Prot-tyrosine_phosphatase-like"/>
</dbReference>
<dbReference type="RefSeq" id="WP_125670351.1">
    <property type="nucleotide sequence ID" value="NZ_RCOS01000026.1"/>
</dbReference>
<dbReference type="Gene3D" id="3.90.190.10">
    <property type="entry name" value="Protein tyrosine phosphatase superfamily"/>
    <property type="match status" value="1"/>
</dbReference>
<protein>
    <recommendedName>
        <fullName evidence="2">Tyrosine specific protein phosphatases domain-containing protein</fullName>
    </recommendedName>
</protein>
<dbReference type="GO" id="GO:0016791">
    <property type="term" value="F:phosphatase activity"/>
    <property type="evidence" value="ECO:0007669"/>
    <property type="project" value="UniProtKB-ARBA"/>
</dbReference>
<name>A0A429GW06_9CREN</name>
<dbReference type="Proteomes" id="UP000316217">
    <property type="component" value="Unassembled WGS sequence"/>
</dbReference>
<proteinExistence type="predicted"/>
<evidence type="ECO:0000256" key="1">
    <source>
        <dbReference type="ARBA" id="ARBA00022801"/>
    </source>
</evidence>
<dbReference type="EMBL" id="RCOS01000026">
    <property type="protein sequence ID" value="RSN78024.1"/>
    <property type="molecule type" value="Genomic_DNA"/>
</dbReference>
<evidence type="ECO:0000259" key="2">
    <source>
        <dbReference type="PROSITE" id="PS50056"/>
    </source>
</evidence>